<keyword evidence="1" id="KW-0614">Plasmid</keyword>
<gene>
    <name evidence="1" type="ordered locus">Deide_3p00260</name>
</gene>
<proteinExistence type="predicted"/>
<sequence length="74" mass="8008">MLVHITLNLNEAEVDAQADSVLEELHRAGVREVDTRYLKSYSLVSGHVDQAHVGSVEALPVVMAVEPISTVNAI</sequence>
<evidence type="ECO:0000313" key="1">
    <source>
        <dbReference type="EMBL" id="ACO47934.1"/>
    </source>
</evidence>
<dbReference type="EMBL" id="CP001117">
    <property type="protein sequence ID" value="ACO47934.1"/>
    <property type="molecule type" value="Genomic_DNA"/>
</dbReference>
<organism evidence="1 2">
    <name type="scientific">Deinococcus deserti (strain DSM 17065 / CIP 109153 / LMG 22923 / VCD115)</name>
    <dbReference type="NCBI Taxonomy" id="546414"/>
    <lineage>
        <taxon>Bacteria</taxon>
        <taxon>Thermotogati</taxon>
        <taxon>Deinococcota</taxon>
        <taxon>Deinococci</taxon>
        <taxon>Deinococcales</taxon>
        <taxon>Deinococcaceae</taxon>
        <taxon>Deinococcus</taxon>
    </lineage>
</organism>
<dbReference type="Proteomes" id="UP000002208">
    <property type="component" value="Plasmid 3"/>
</dbReference>
<dbReference type="KEGG" id="ddr:Deide_3p00260"/>
<dbReference type="RefSeq" id="WP_012694808.1">
    <property type="nucleotide sequence ID" value="NC_012528.1"/>
</dbReference>
<protein>
    <submittedName>
        <fullName evidence="1">Uncharacterized protein</fullName>
    </submittedName>
</protein>
<evidence type="ECO:0000313" key="2">
    <source>
        <dbReference type="Proteomes" id="UP000002208"/>
    </source>
</evidence>
<keyword evidence="2" id="KW-1185">Reference proteome</keyword>
<dbReference type="HOGENOM" id="CLU_2681601_0_0_0"/>
<accession>C1D453</accession>
<dbReference type="OrthoDB" id="9889348at2"/>
<reference evidence="1 2" key="1">
    <citation type="journal article" date="2009" name="PLoS Genet.">
        <title>Alliance of proteomics and genomics to unravel the specificities of Sahara bacterium Deinococcus deserti.</title>
        <authorList>
            <person name="de Groot A."/>
            <person name="Dulermo R."/>
            <person name="Ortet P."/>
            <person name="Blanchard L."/>
            <person name="Guerin P."/>
            <person name="Fernandez B."/>
            <person name="Vacherie B."/>
            <person name="Dossat C."/>
            <person name="Jolivet E."/>
            <person name="Siguier P."/>
            <person name="Chandler M."/>
            <person name="Barakat M."/>
            <person name="Dedieu A."/>
            <person name="Barbe V."/>
            <person name="Heulin T."/>
            <person name="Sommer S."/>
            <person name="Achouak W."/>
            <person name="Armengaud J."/>
        </authorList>
    </citation>
    <scope>NUCLEOTIDE SEQUENCE [LARGE SCALE GENOMIC DNA]</scope>
    <source>
        <strain evidence="2">DSM 17065 / CIP 109153 / LMG 22923 / VCD115</strain>
        <plasmid evidence="2">pDeide3</plasmid>
    </source>
</reference>
<name>C1D453_DEIDV</name>
<geneLocation type="plasmid" evidence="2">
    <name>pDeide3</name>
</geneLocation>
<dbReference type="AlphaFoldDB" id="C1D453"/>